<comment type="caution">
    <text evidence="1">The sequence shown here is derived from an EMBL/GenBank/DDBJ whole genome shotgun (WGS) entry which is preliminary data.</text>
</comment>
<accession>A0A9W8JBG7</accession>
<name>A0A9W8JBG7_9AGAR</name>
<reference evidence="1" key="1">
    <citation type="submission" date="2022-06" db="EMBL/GenBank/DDBJ databases">
        <title>Genome Sequence of Candolleomyces eurysporus.</title>
        <authorList>
            <person name="Buettner E."/>
        </authorList>
    </citation>
    <scope>NUCLEOTIDE SEQUENCE</scope>
    <source>
        <strain evidence="1">VTCC 930004</strain>
    </source>
</reference>
<protein>
    <submittedName>
        <fullName evidence="1">Uncharacterized protein</fullName>
    </submittedName>
</protein>
<gene>
    <name evidence="1" type="ORF">H1R20_g5531</name>
</gene>
<organism evidence="1 2">
    <name type="scientific">Candolleomyces eurysporus</name>
    <dbReference type="NCBI Taxonomy" id="2828524"/>
    <lineage>
        <taxon>Eukaryota</taxon>
        <taxon>Fungi</taxon>
        <taxon>Dikarya</taxon>
        <taxon>Basidiomycota</taxon>
        <taxon>Agaricomycotina</taxon>
        <taxon>Agaricomycetes</taxon>
        <taxon>Agaricomycetidae</taxon>
        <taxon>Agaricales</taxon>
        <taxon>Agaricineae</taxon>
        <taxon>Psathyrellaceae</taxon>
        <taxon>Candolleomyces</taxon>
    </lineage>
</organism>
<dbReference type="Proteomes" id="UP001140091">
    <property type="component" value="Unassembled WGS sequence"/>
</dbReference>
<feature type="non-terminal residue" evidence="1">
    <location>
        <position position="56"/>
    </location>
</feature>
<evidence type="ECO:0000313" key="1">
    <source>
        <dbReference type="EMBL" id="KAJ2931592.1"/>
    </source>
</evidence>
<keyword evidence="2" id="KW-1185">Reference proteome</keyword>
<evidence type="ECO:0000313" key="2">
    <source>
        <dbReference type="Proteomes" id="UP001140091"/>
    </source>
</evidence>
<sequence>MEFVRNSREQIWINRGFQEQLVLFELCDYQPSLANGIYAKWRYNLNNRLRAEGLLQ</sequence>
<dbReference type="EMBL" id="JANBPK010000806">
    <property type="protein sequence ID" value="KAJ2931592.1"/>
    <property type="molecule type" value="Genomic_DNA"/>
</dbReference>
<proteinExistence type="predicted"/>
<dbReference type="OrthoDB" id="2017893at2759"/>
<dbReference type="AlphaFoldDB" id="A0A9W8JBG7"/>